<evidence type="ECO:0000313" key="1">
    <source>
        <dbReference type="Proteomes" id="UP000887574"/>
    </source>
</evidence>
<dbReference type="Proteomes" id="UP000887574">
    <property type="component" value="Unplaced"/>
</dbReference>
<protein>
    <submittedName>
        <fullName evidence="2">Uncharacterized protein</fullName>
    </submittedName>
</protein>
<accession>A0A915ES04</accession>
<evidence type="ECO:0000313" key="2">
    <source>
        <dbReference type="WBParaSite" id="jg8867"/>
    </source>
</evidence>
<dbReference type="AlphaFoldDB" id="A0A915ES04"/>
<dbReference type="WBParaSite" id="jg8867">
    <property type="protein sequence ID" value="jg8867"/>
    <property type="gene ID" value="jg8867"/>
</dbReference>
<sequence>MSFLVSGASINAHVLHGTTVNSEKSPISLRSSFMEGLYNGLRIKILGDEKNPPLWCYICNKVERGSKLNECGKCQKMACDKHS</sequence>
<organism evidence="1 2">
    <name type="scientific">Ditylenchus dipsaci</name>
    <dbReference type="NCBI Taxonomy" id="166011"/>
    <lineage>
        <taxon>Eukaryota</taxon>
        <taxon>Metazoa</taxon>
        <taxon>Ecdysozoa</taxon>
        <taxon>Nematoda</taxon>
        <taxon>Chromadorea</taxon>
        <taxon>Rhabditida</taxon>
        <taxon>Tylenchina</taxon>
        <taxon>Tylenchomorpha</taxon>
        <taxon>Sphaerularioidea</taxon>
        <taxon>Anguinidae</taxon>
        <taxon>Anguininae</taxon>
        <taxon>Ditylenchus</taxon>
    </lineage>
</organism>
<name>A0A915ES04_9BILA</name>
<reference evidence="2" key="1">
    <citation type="submission" date="2022-11" db="UniProtKB">
        <authorList>
            <consortium name="WormBaseParasite"/>
        </authorList>
    </citation>
    <scope>IDENTIFICATION</scope>
</reference>
<proteinExistence type="predicted"/>
<keyword evidence="1" id="KW-1185">Reference proteome</keyword>